<reference evidence="1 2" key="1">
    <citation type="submission" date="2011-07" db="EMBL/GenBank/DDBJ databases">
        <authorList>
            <person name="Coyne R."/>
            <person name="Brami D."/>
            <person name="Johnson J."/>
            <person name="Hostetler J."/>
            <person name="Hannick L."/>
            <person name="Clark T."/>
            <person name="Cassidy-Hanley D."/>
            <person name="Inman J."/>
        </authorList>
    </citation>
    <scope>NUCLEOTIDE SEQUENCE [LARGE SCALE GENOMIC DNA]</scope>
    <source>
        <strain evidence="1 2">G5</strain>
    </source>
</reference>
<keyword evidence="2" id="KW-1185">Reference proteome</keyword>
<dbReference type="OrthoDB" id="291883at2759"/>
<dbReference type="EMBL" id="GL983470">
    <property type="protein sequence ID" value="EGR33314.1"/>
    <property type="molecule type" value="Genomic_DNA"/>
</dbReference>
<dbReference type="InterPro" id="IPR002110">
    <property type="entry name" value="Ankyrin_rpt"/>
</dbReference>
<sequence>MAQILIENKADTNSKDQLGKTPLYYAYREGYNKIAILLLQNKASPWSCKSNNIDQMVNSRQNNDMNQIKIAKQIHLMMLITPFKHRDKIWEDSKYLFKNIVDEEDRKNE</sequence>
<protein>
    <recommendedName>
        <fullName evidence="3">Ankyrin repeat protein</fullName>
    </recommendedName>
</protein>
<organism evidence="1 2">
    <name type="scientific">Ichthyophthirius multifiliis</name>
    <name type="common">White spot disease agent</name>
    <name type="synonym">Ich</name>
    <dbReference type="NCBI Taxonomy" id="5932"/>
    <lineage>
        <taxon>Eukaryota</taxon>
        <taxon>Sar</taxon>
        <taxon>Alveolata</taxon>
        <taxon>Ciliophora</taxon>
        <taxon>Intramacronucleata</taxon>
        <taxon>Oligohymenophorea</taxon>
        <taxon>Hymenostomatida</taxon>
        <taxon>Ophryoglenina</taxon>
        <taxon>Ichthyophthirius</taxon>
    </lineage>
</organism>
<dbReference type="InParanoid" id="G0QN93"/>
<evidence type="ECO:0000313" key="2">
    <source>
        <dbReference type="Proteomes" id="UP000008983"/>
    </source>
</evidence>
<dbReference type="RefSeq" id="XP_004037300.1">
    <property type="nucleotide sequence ID" value="XM_004037252.1"/>
</dbReference>
<dbReference type="AlphaFoldDB" id="G0QN93"/>
<evidence type="ECO:0008006" key="3">
    <source>
        <dbReference type="Google" id="ProtNLM"/>
    </source>
</evidence>
<name>G0QN93_ICHMU</name>
<gene>
    <name evidence="1" type="ORF">IMG5_056370</name>
</gene>
<proteinExistence type="predicted"/>
<dbReference type="SUPFAM" id="SSF48403">
    <property type="entry name" value="Ankyrin repeat"/>
    <property type="match status" value="1"/>
</dbReference>
<dbReference type="Gene3D" id="1.25.40.20">
    <property type="entry name" value="Ankyrin repeat-containing domain"/>
    <property type="match status" value="1"/>
</dbReference>
<dbReference type="GeneID" id="14909489"/>
<accession>G0QN93</accession>
<dbReference type="Proteomes" id="UP000008983">
    <property type="component" value="Unassembled WGS sequence"/>
</dbReference>
<dbReference type="Pfam" id="PF12796">
    <property type="entry name" value="Ank_2"/>
    <property type="match status" value="1"/>
</dbReference>
<dbReference type="InterPro" id="IPR036770">
    <property type="entry name" value="Ankyrin_rpt-contain_sf"/>
</dbReference>
<dbReference type="eggNOG" id="ENOG502T321">
    <property type="taxonomic scope" value="Eukaryota"/>
</dbReference>
<evidence type="ECO:0000313" key="1">
    <source>
        <dbReference type="EMBL" id="EGR33314.1"/>
    </source>
</evidence>